<dbReference type="OrthoDB" id="5863619at2759"/>
<keyword evidence="2 5" id="KW-0812">Transmembrane</keyword>
<dbReference type="EMBL" id="UYRV01000632">
    <property type="protein sequence ID" value="VDK45093.1"/>
    <property type="molecule type" value="Genomic_DNA"/>
</dbReference>
<keyword evidence="7" id="KW-1185">Reference proteome</keyword>
<evidence type="ECO:0000313" key="6">
    <source>
        <dbReference type="EMBL" id="VDK45093.1"/>
    </source>
</evidence>
<evidence type="ECO:0008006" key="8">
    <source>
        <dbReference type="Google" id="ProtNLM"/>
    </source>
</evidence>
<feature type="transmembrane region" description="Helical" evidence="5">
    <location>
        <begin position="18"/>
        <end position="40"/>
    </location>
</feature>
<dbReference type="Pfam" id="PF10320">
    <property type="entry name" value="7TM_GPCR_Srsx"/>
    <property type="match status" value="1"/>
</dbReference>
<keyword evidence="4 5" id="KW-0472">Membrane</keyword>
<feature type="transmembrane region" description="Helical" evidence="5">
    <location>
        <begin position="103"/>
        <end position="120"/>
    </location>
</feature>
<dbReference type="InterPro" id="IPR000276">
    <property type="entry name" value="GPCR_Rhodpsn"/>
</dbReference>
<dbReference type="SMART" id="SM01381">
    <property type="entry name" value="7TM_GPCR_Srsx"/>
    <property type="match status" value="1"/>
</dbReference>
<evidence type="ECO:0000256" key="5">
    <source>
        <dbReference type="SAM" id="Phobius"/>
    </source>
</evidence>
<dbReference type="AlphaFoldDB" id="A0A3P6QR10"/>
<dbReference type="Proteomes" id="UP000271889">
    <property type="component" value="Unassembled WGS sequence"/>
</dbReference>
<sequence>NIVPICLPPTAYNSTSRAVWIGSNVVISFLVIMVYSTAHVKCHRLSAKNTHEQSVERIRRLLHSLSIVMGIYISTWFVTVLALLVTQILPLGPKVVNEINQQLGWLVIINASMNFFIYLWRAPEYRRVFMYILCLNRDRALKDATITISPASGTSTALRKSSTKNNQDGAFGENALRFLTIPDDEGGNATLRELLKRCTLQSSDCCLSQVTQQHQISLKLYKSKGTIHFNSTRRTPEIVEGYGYARINCLECFLTALP</sequence>
<evidence type="ECO:0000313" key="7">
    <source>
        <dbReference type="Proteomes" id="UP000271889"/>
    </source>
</evidence>
<gene>
    <name evidence="6" type="ORF">CGOC_LOCUS451</name>
</gene>
<dbReference type="Gene3D" id="1.20.1070.10">
    <property type="entry name" value="Rhodopsin 7-helix transmembrane proteins"/>
    <property type="match status" value="1"/>
</dbReference>
<feature type="non-terminal residue" evidence="6">
    <location>
        <position position="1"/>
    </location>
</feature>
<reference evidence="6 7" key="1">
    <citation type="submission" date="2018-11" db="EMBL/GenBank/DDBJ databases">
        <authorList>
            <consortium name="Pathogen Informatics"/>
        </authorList>
    </citation>
    <scope>NUCLEOTIDE SEQUENCE [LARGE SCALE GENOMIC DNA]</scope>
</reference>
<name>A0A3P6QR10_CYLGO</name>
<dbReference type="SUPFAM" id="SSF81321">
    <property type="entry name" value="Family A G protein-coupled receptor-like"/>
    <property type="match status" value="1"/>
</dbReference>
<proteinExistence type="predicted"/>
<protein>
    <recommendedName>
        <fullName evidence="8">G-protein coupled receptors family 1 profile domain-containing protein</fullName>
    </recommendedName>
</protein>
<dbReference type="InterPro" id="IPR019424">
    <property type="entry name" value="7TM_GPCR_Srsx"/>
</dbReference>
<dbReference type="InterPro" id="IPR047130">
    <property type="entry name" value="7TM_GPCR_Srsx_nematod"/>
</dbReference>
<organism evidence="6 7">
    <name type="scientific">Cylicostephanus goldi</name>
    <name type="common">Nematode worm</name>
    <dbReference type="NCBI Taxonomy" id="71465"/>
    <lineage>
        <taxon>Eukaryota</taxon>
        <taxon>Metazoa</taxon>
        <taxon>Ecdysozoa</taxon>
        <taxon>Nematoda</taxon>
        <taxon>Chromadorea</taxon>
        <taxon>Rhabditida</taxon>
        <taxon>Rhabditina</taxon>
        <taxon>Rhabditomorpha</taxon>
        <taxon>Strongyloidea</taxon>
        <taxon>Strongylidae</taxon>
        <taxon>Cylicostephanus</taxon>
    </lineage>
</organism>
<dbReference type="PANTHER" id="PTHR23360">
    <property type="entry name" value="G-PROTEIN COUPLED RECEPTORS FAMILY 1 PROFILE DOMAIN-CONTAINING PROTEIN-RELATED"/>
    <property type="match status" value="1"/>
</dbReference>
<keyword evidence="3 5" id="KW-1133">Transmembrane helix</keyword>
<dbReference type="GO" id="GO:0004930">
    <property type="term" value="F:G protein-coupled receptor activity"/>
    <property type="evidence" value="ECO:0007669"/>
    <property type="project" value="InterPro"/>
</dbReference>
<dbReference type="GO" id="GO:0016020">
    <property type="term" value="C:membrane"/>
    <property type="evidence" value="ECO:0007669"/>
    <property type="project" value="UniProtKB-SubCell"/>
</dbReference>
<evidence type="ECO:0000256" key="4">
    <source>
        <dbReference type="ARBA" id="ARBA00023136"/>
    </source>
</evidence>
<evidence type="ECO:0000256" key="2">
    <source>
        <dbReference type="ARBA" id="ARBA00022692"/>
    </source>
</evidence>
<feature type="transmembrane region" description="Helical" evidence="5">
    <location>
        <begin position="61"/>
        <end position="83"/>
    </location>
</feature>
<dbReference type="PANTHER" id="PTHR23360:SF16">
    <property type="entry name" value="G-PROTEIN COUPLED RECEPTORS FAMILY 1 PROFILE DOMAIN-CONTAINING PROTEIN"/>
    <property type="match status" value="1"/>
</dbReference>
<evidence type="ECO:0000256" key="3">
    <source>
        <dbReference type="ARBA" id="ARBA00022989"/>
    </source>
</evidence>
<accession>A0A3P6QR10</accession>
<comment type="subcellular location">
    <subcellularLocation>
        <location evidence="1">Membrane</location>
    </subcellularLocation>
</comment>
<evidence type="ECO:0000256" key="1">
    <source>
        <dbReference type="ARBA" id="ARBA00004370"/>
    </source>
</evidence>